<dbReference type="RefSeq" id="WP_235054972.1">
    <property type="nucleotide sequence ID" value="NZ_JAKFHA010000015.1"/>
</dbReference>
<protein>
    <submittedName>
        <fullName evidence="2">Uncharacterized protein</fullName>
    </submittedName>
</protein>
<dbReference type="AlphaFoldDB" id="A0AA41Q2G2"/>
<gene>
    <name evidence="2" type="ORF">LZ495_24255</name>
</gene>
<proteinExistence type="predicted"/>
<sequence>MLTTLFRAAQAVIVVAVLVAIVMVFDDWEYRATAALAVFGLIATLLLFIRWQDDENKLAGRLWLVCMALWAIAFGIAKFVPGVVLQVAMGAALVFAIVALLVVSVRESRARRRTPA</sequence>
<evidence type="ECO:0000313" key="3">
    <source>
        <dbReference type="Proteomes" id="UP001165378"/>
    </source>
</evidence>
<evidence type="ECO:0000256" key="1">
    <source>
        <dbReference type="SAM" id="Phobius"/>
    </source>
</evidence>
<accession>A0AA41Q2G2</accession>
<feature type="transmembrane region" description="Helical" evidence="1">
    <location>
        <begin position="58"/>
        <end position="77"/>
    </location>
</feature>
<comment type="caution">
    <text evidence="2">The sequence shown here is derived from an EMBL/GenBank/DDBJ whole genome shotgun (WGS) entry which is preliminary data.</text>
</comment>
<keyword evidence="1" id="KW-0472">Membrane</keyword>
<name>A0AA41Q2G2_9ACTN</name>
<keyword evidence="1" id="KW-1133">Transmembrane helix</keyword>
<dbReference type="EMBL" id="JAKFHA010000015">
    <property type="protein sequence ID" value="MCF2530313.1"/>
    <property type="molecule type" value="Genomic_DNA"/>
</dbReference>
<feature type="transmembrane region" description="Helical" evidence="1">
    <location>
        <begin position="31"/>
        <end position="51"/>
    </location>
</feature>
<evidence type="ECO:0000313" key="2">
    <source>
        <dbReference type="EMBL" id="MCF2530313.1"/>
    </source>
</evidence>
<feature type="transmembrane region" description="Helical" evidence="1">
    <location>
        <begin position="83"/>
        <end position="103"/>
    </location>
</feature>
<keyword evidence="1" id="KW-0812">Transmembrane</keyword>
<feature type="transmembrane region" description="Helical" evidence="1">
    <location>
        <begin position="5"/>
        <end position="25"/>
    </location>
</feature>
<keyword evidence="3" id="KW-1185">Reference proteome</keyword>
<reference evidence="2" key="1">
    <citation type="submission" date="2022-01" db="EMBL/GenBank/DDBJ databases">
        <title>Genome-Based Taxonomic Classification of the Phylum Actinobacteria.</title>
        <authorList>
            <person name="Gao Y."/>
        </authorList>
    </citation>
    <scope>NUCLEOTIDE SEQUENCE</scope>
    <source>
        <strain evidence="2">KLBMP 8922</strain>
    </source>
</reference>
<organism evidence="2 3">
    <name type="scientific">Yinghuangia soli</name>
    <dbReference type="NCBI Taxonomy" id="2908204"/>
    <lineage>
        <taxon>Bacteria</taxon>
        <taxon>Bacillati</taxon>
        <taxon>Actinomycetota</taxon>
        <taxon>Actinomycetes</taxon>
        <taxon>Kitasatosporales</taxon>
        <taxon>Streptomycetaceae</taxon>
        <taxon>Yinghuangia</taxon>
    </lineage>
</organism>
<dbReference type="Proteomes" id="UP001165378">
    <property type="component" value="Unassembled WGS sequence"/>
</dbReference>